<accession>A0A0E9SSQ8</accession>
<reference evidence="1" key="2">
    <citation type="journal article" date="2015" name="Fish Shellfish Immunol.">
        <title>Early steps in the European eel (Anguilla anguilla)-Vibrio vulnificus interaction in the gills: Role of the RtxA13 toxin.</title>
        <authorList>
            <person name="Callol A."/>
            <person name="Pajuelo D."/>
            <person name="Ebbesson L."/>
            <person name="Teles M."/>
            <person name="MacKenzie S."/>
            <person name="Amaro C."/>
        </authorList>
    </citation>
    <scope>NUCLEOTIDE SEQUENCE</scope>
</reference>
<proteinExistence type="predicted"/>
<protein>
    <submittedName>
        <fullName evidence="1">Uncharacterized protein</fullName>
    </submittedName>
</protein>
<reference evidence="1" key="1">
    <citation type="submission" date="2014-11" db="EMBL/GenBank/DDBJ databases">
        <authorList>
            <person name="Amaro Gonzalez C."/>
        </authorList>
    </citation>
    <scope>NUCLEOTIDE SEQUENCE</scope>
</reference>
<sequence>MKTMLEYKQRNLMTFKENLSIDNIKEMLNNQKQKCEKELNKLKEEPKK</sequence>
<evidence type="ECO:0000313" key="1">
    <source>
        <dbReference type="EMBL" id="JAH44336.1"/>
    </source>
</evidence>
<name>A0A0E9SSQ8_ANGAN</name>
<organism evidence="1">
    <name type="scientific">Anguilla anguilla</name>
    <name type="common">European freshwater eel</name>
    <name type="synonym">Muraena anguilla</name>
    <dbReference type="NCBI Taxonomy" id="7936"/>
    <lineage>
        <taxon>Eukaryota</taxon>
        <taxon>Metazoa</taxon>
        <taxon>Chordata</taxon>
        <taxon>Craniata</taxon>
        <taxon>Vertebrata</taxon>
        <taxon>Euteleostomi</taxon>
        <taxon>Actinopterygii</taxon>
        <taxon>Neopterygii</taxon>
        <taxon>Teleostei</taxon>
        <taxon>Anguilliformes</taxon>
        <taxon>Anguillidae</taxon>
        <taxon>Anguilla</taxon>
    </lineage>
</organism>
<dbReference type="EMBL" id="GBXM01064241">
    <property type="protein sequence ID" value="JAH44336.1"/>
    <property type="molecule type" value="Transcribed_RNA"/>
</dbReference>
<dbReference type="AlphaFoldDB" id="A0A0E9SSQ8"/>